<evidence type="ECO:0000313" key="2">
    <source>
        <dbReference type="EMBL" id="PVH38040.1"/>
    </source>
</evidence>
<name>A0A2T8IK43_9POAL</name>
<organism evidence="2">
    <name type="scientific">Panicum hallii</name>
    <dbReference type="NCBI Taxonomy" id="206008"/>
    <lineage>
        <taxon>Eukaryota</taxon>
        <taxon>Viridiplantae</taxon>
        <taxon>Streptophyta</taxon>
        <taxon>Embryophyta</taxon>
        <taxon>Tracheophyta</taxon>
        <taxon>Spermatophyta</taxon>
        <taxon>Magnoliopsida</taxon>
        <taxon>Liliopsida</taxon>
        <taxon>Poales</taxon>
        <taxon>Poaceae</taxon>
        <taxon>PACMAD clade</taxon>
        <taxon>Panicoideae</taxon>
        <taxon>Panicodae</taxon>
        <taxon>Paniceae</taxon>
        <taxon>Panicinae</taxon>
        <taxon>Panicum</taxon>
        <taxon>Panicum sect. Panicum</taxon>
    </lineage>
</organism>
<accession>A0A2T8IK43</accession>
<gene>
    <name evidence="2" type="ORF">PAHAL_5G158900</name>
</gene>
<protein>
    <submittedName>
        <fullName evidence="2">Uncharacterized protein</fullName>
    </submittedName>
</protein>
<feature type="transmembrane region" description="Helical" evidence="1">
    <location>
        <begin position="56"/>
        <end position="76"/>
    </location>
</feature>
<proteinExistence type="predicted"/>
<dbReference type="EMBL" id="CM008050">
    <property type="protein sequence ID" value="PVH38040.1"/>
    <property type="molecule type" value="Genomic_DNA"/>
</dbReference>
<dbReference type="Proteomes" id="UP000243499">
    <property type="component" value="Chromosome 5"/>
</dbReference>
<dbReference type="Gramene" id="PVH38040">
    <property type="protein sequence ID" value="PVH38040"/>
    <property type="gene ID" value="PAHAL_5G158900"/>
</dbReference>
<sequence length="176" mass="19796">MQQDQGATRDRRAPPAGVGIHHGVSGADVDADFHAFFYGVRADVAFSRVAGESCGAWYPAALAFEAALALLFARLARAGRRKLLYLYYAGRTVKNYCSRRTVSRVLCVCQPSFRVSEVQGRDKKNKATHFIIFTWIRMLQPRNLAACMTRRKIPRSPVSRIQIAAELRLLFERMSS</sequence>
<dbReference type="AlphaFoldDB" id="A0A2T8IK43"/>
<evidence type="ECO:0000256" key="1">
    <source>
        <dbReference type="SAM" id="Phobius"/>
    </source>
</evidence>
<keyword evidence="1" id="KW-1133">Transmembrane helix</keyword>
<reference evidence="2" key="1">
    <citation type="submission" date="2018-04" db="EMBL/GenBank/DDBJ databases">
        <title>WGS assembly of Panicum hallii.</title>
        <authorList>
            <person name="Lovell J."/>
            <person name="Jenkins J."/>
            <person name="Lowry D."/>
            <person name="Mamidi S."/>
            <person name="Sreedasyam A."/>
            <person name="Weng X."/>
            <person name="Barry K."/>
            <person name="Bonette J."/>
            <person name="Campitelli B."/>
            <person name="Daum C."/>
            <person name="Gordon S."/>
            <person name="Gould B."/>
            <person name="Lipzen A."/>
            <person name="Macqueen A."/>
            <person name="Palacio-Mejia J."/>
            <person name="Plott C."/>
            <person name="Shakirov E."/>
            <person name="Shu S."/>
            <person name="Yoshinaga Y."/>
            <person name="Zane M."/>
            <person name="Rokhsar D."/>
            <person name="Grimwood J."/>
            <person name="Schmutz J."/>
            <person name="Juenger T."/>
        </authorList>
    </citation>
    <scope>NUCLEOTIDE SEQUENCE [LARGE SCALE GENOMIC DNA]</scope>
    <source>
        <strain evidence="2">FIL2</strain>
    </source>
</reference>
<keyword evidence="1" id="KW-0472">Membrane</keyword>
<keyword evidence="1" id="KW-0812">Transmembrane</keyword>